<dbReference type="InterPro" id="IPR038225">
    <property type="entry name" value="TagF_sf"/>
</dbReference>
<comment type="caution">
    <text evidence="1">The sequence shown here is derived from an EMBL/GenBank/DDBJ whole genome shotgun (WGS) entry which is preliminary data.</text>
</comment>
<keyword evidence="2" id="KW-1185">Reference proteome</keyword>
<dbReference type="NCBIfam" id="TIGR03373">
    <property type="entry name" value="VI_minor_4"/>
    <property type="match status" value="1"/>
</dbReference>
<proteinExistence type="predicted"/>
<gene>
    <name evidence="1" type="primary">tagF</name>
    <name evidence="1" type="ORF">ACFOLC_12715</name>
</gene>
<sequence>MLAVDAMPVSYFGKLPSRGDFVRTPESHQLMTLLDRWAGSGVELLAQDPAWKQLYDNAVPMHFAFLGSRSRLAIGGHFLPSRDATDRRFPFLSATRLEVAQPLDFIGRSPLALARLWSNLARLGKQAVQADDAGEPLRELAEARVAVSADPAVYEAPFVDFLDMQDVGSLQRLLRESGHARVQLKWVLPALGLLLQPLLTGTGAHIDKGLALPLPRDPLYRPLVAAFWLDLISGFVARADFELAILIKDGLVRDGAGGAPQLIVGFNGADGRTLQAALDPQVAAEQIIRVDDAEWVDDHVAGDYALNKLVSYLERDELSLRVARKAFGETFLGV</sequence>
<dbReference type="RefSeq" id="WP_386759634.1">
    <property type="nucleotide sequence ID" value="NZ_JBHRXK010000006.1"/>
</dbReference>
<dbReference type="EMBL" id="JBHRXK010000006">
    <property type="protein sequence ID" value="MFC3551865.1"/>
    <property type="molecule type" value="Genomic_DNA"/>
</dbReference>
<evidence type="ECO:0000313" key="1">
    <source>
        <dbReference type="EMBL" id="MFC3551865.1"/>
    </source>
</evidence>
<dbReference type="InterPro" id="IPR017748">
    <property type="entry name" value="TagF"/>
</dbReference>
<dbReference type="Proteomes" id="UP001595740">
    <property type="component" value="Unassembled WGS sequence"/>
</dbReference>
<organism evidence="1 2">
    <name type="scientific">Lysobacter cavernae</name>
    <dbReference type="NCBI Taxonomy" id="1685901"/>
    <lineage>
        <taxon>Bacteria</taxon>
        <taxon>Pseudomonadati</taxon>
        <taxon>Pseudomonadota</taxon>
        <taxon>Gammaproteobacteria</taxon>
        <taxon>Lysobacterales</taxon>
        <taxon>Lysobacteraceae</taxon>
        <taxon>Lysobacter</taxon>
    </lineage>
</organism>
<protein>
    <submittedName>
        <fullName evidence="1">Type VI secretion system-associated protein TagF</fullName>
    </submittedName>
</protein>
<accession>A0ABV7RQT4</accession>
<reference evidence="2" key="1">
    <citation type="journal article" date="2019" name="Int. J. Syst. Evol. Microbiol.">
        <title>The Global Catalogue of Microorganisms (GCM) 10K type strain sequencing project: providing services to taxonomists for standard genome sequencing and annotation.</title>
        <authorList>
            <consortium name="The Broad Institute Genomics Platform"/>
            <consortium name="The Broad Institute Genome Sequencing Center for Infectious Disease"/>
            <person name="Wu L."/>
            <person name="Ma J."/>
        </authorList>
    </citation>
    <scope>NUCLEOTIDE SEQUENCE [LARGE SCALE GENOMIC DNA]</scope>
    <source>
        <strain evidence="2">KCTC 42875</strain>
    </source>
</reference>
<dbReference type="Gene3D" id="3.40.1730.10">
    <property type="entry name" value="pa0076 domain"/>
    <property type="match status" value="1"/>
</dbReference>
<evidence type="ECO:0000313" key="2">
    <source>
        <dbReference type="Proteomes" id="UP001595740"/>
    </source>
</evidence>
<dbReference type="Pfam" id="PF09867">
    <property type="entry name" value="TagF_N"/>
    <property type="match status" value="1"/>
</dbReference>
<name>A0ABV7RQT4_9GAMM</name>